<dbReference type="Pfam" id="PF13432">
    <property type="entry name" value="TPR_16"/>
    <property type="match status" value="2"/>
</dbReference>
<dbReference type="InParanoid" id="K3X8B7"/>
<keyword evidence="1" id="KW-0802">TPR repeat</keyword>
<dbReference type="AlphaFoldDB" id="K3X8B7"/>
<feature type="transmembrane region" description="Helical" evidence="3">
    <location>
        <begin position="113"/>
        <end position="142"/>
    </location>
</feature>
<dbReference type="SMART" id="SM00028">
    <property type="entry name" value="TPR"/>
    <property type="match status" value="7"/>
</dbReference>
<evidence type="ECO:0000256" key="2">
    <source>
        <dbReference type="SAM" id="MobiDB-lite"/>
    </source>
</evidence>
<reference evidence="4" key="3">
    <citation type="submission" date="2015-02" db="UniProtKB">
        <authorList>
            <consortium name="EnsemblProtists"/>
        </authorList>
    </citation>
    <scope>IDENTIFICATION</scope>
    <source>
        <strain evidence="4">DAOM BR144</strain>
    </source>
</reference>
<organism evidence="4 5">
    <name type="scientific">Globisporangium ultimum (strain ATCC 200006 / CBS 805.95 / DAOM BR144)</name>
    <name type="common">Pythium ultimum</name>
    <dbReference type="NCBI Taxonomy" id="431595"/>
    <lineage>
        <taxon>Eukaryota</taxon>
        <taxon>Sar</taxon>
        <taxon>Stramenopiles</taxon>
        <taxon>Oomycota</taxon>
        <taxon>Peronosporomycetes</taxon>
        <taxon>Pythiales</taxon>
        <taxon>Pythiaceae</taxon>
        <taxon>Globisporangium</taxon>
    </lineage>
</organism>
<accession>K3X8B7</accession>
<dbReference type="OMA" id="QMGVNSA"/>
<dbReference type="HOGENOM" id="CLU_025029_0_0_1"/>
<dbReference type="eggNOG" id="KOG1129">
    <property type="taxonomic scope" value="Eukaryota"/>
</dbReference>
<dbReference type="Proteomes" id="UP000019132">
    <property type="component" value="Unassembled WGS sequence"/>
</dbReference>
<dbReference type="InterPro" id="IPR019734">
    <property type="entry name" value="TPR_rpt"/>
</dbReference>
<dbReference type="PROSITE" id="PS50005">
    <property type="entry name" value="TPR"/>
    <property type="match status" value="1"/>
</dbReference>
<dbReference type="GO" id="GO:0036064">
    <property type="term" value="C:ciliary basal body"/>
    <property type="evidence" value="ECO:0007669"/>
    <property type="project" value="TreeGrafter"/>
</dbReference>
<evidence type="ECO:0000313" key="5">
    <source>
        <dbReference type="Proteomes" id="UP000019132"/>
    </source>
</evidence>
<dbReference type="PANTHER" id="PTHR44177">
    <property type="entry name" value="TETRATRICOPEPTIDE REPEAT PROTEIN 8"/>
    <property type="match status" value="1"/>
</dbReference>
<feature type="compositionally biased region" description="Polar residues" evidence="2">
    <location>
        <begin position="304"/>
        <end position="314"/>
    </location>
</feature>
<keyword evidence="3" id="KW-0812">Transmembrane</keyword>
<feature type="compositionally biased region" description="Polar residues" evidence="2">
    <location>
        <begin position="270"/>
        <end position="295"/>
    </location>
</feature>
<dbReference type="PANTHER" id="PTHR44177:SF1">
    <property type="entry name" value="TETRATRICOPEPTIDE REPEAT PROTEIN 8"/>
    <property type="match status" value="1"/>
</dbReference>
<dbReference type="InterPro" id="IPR028796">
    <property type="entry name" value="BBS8"/>
</dbReference>
<keyword evidence="3" id="KW-0472">Membrane</keyword>
<dbReference type="GO" id="GO:0097730">
    <property type="term" value="C:non-motile cilium"/>
    <property type="evidence" value="ECO:0007669"/>
    <property type="project" value="TreeGrafter"/>
</dbReference>
<feature type="compositionally biased region" description="Low complexity" evidence="2">
    <location>
        <begin position="12"/>
        <end position="23"/>
    </location>
</feature>
<evidence type="ECO:0000313" key="4">
    <source>
        <dbReference type="EnsemblProtists" id="PYU1_T013466"/>
    </source>
</evidence>
<proteinExistence type="predicted"/>
<reference evidence="5" key="1">
    <citation type="journal article" date="2010" name="Genome Biol.">
        <title>Genome sequence of the necrotrophic plant pathogen Pythium ultimum reveals original pathogenicity mechanisms and effector repertoire.</title>
        <authorList>
            <person name="Levesque C.A."/>
            <person name="Brouwer H."/>
            <person name="Cano L."/>
            <person name="Hamilton J.P."/>
            <person name="Holt C."/>
            <person name="Huitema E."/>
            <person name="Raffaele S."/>
            <person name="Robideau G.P."/>
            <person name="Thines M."/>
            <person name="Win J."/>
            <person name="Zerillo M.M."/>
            <person name="Beakes G.W."/>
            <person name="Boore J.L."/>
            <person name="Busam D."/>
            <person name="Dumas B."/>
            <person name="Ferriera S."/>
            <person name="Fuerstenberg S.I."/>
            <person name="Gachon C.M."/>
            <person name="Gaulin E."/>
            <person name="Govers F."/>
            <person name="Grenville-Briggs L."/>
            <person name="Horner N."/>
            <person name="Hostetler J."/>
            <person name="Jiang R.H."/>
            <person name="Johnson J."/>
            <person name="Krajaejun T."/>
            <person name="Lin H."/>
            <person name="Meijer H.J."/>
            <person name="Moore B."/>
            <person name="Morris P."/>
            <person name="Phuntmart V."/>
            <person name="Puiu D."/>
            <person name="Shetty J."/>
            <person name="Stajich J.E."/>
            <person name="Tripathy S."/>
            <person name="Wawra S."/>
            <person name="van West P."/>
            <person name="Whitty B.R."/>
            <person name="Coutinho P.M."/>
            <person name="Henrissat B."/>
            <person name="Martin F."/>
            <person name="Thomas P.D."/>
            <person name="Tyler B.M."/>
            <person name="De Vries R.P."/>
            <person name="Kamoun S."/>
            <person name="Yandell M."/>
            <person name="Tisserat N."/>
            <person name="Buell C.R."/>
        </authorList>
    </citation>
    <scope>NUCLEOTIDE SEQUENCE</scope>
    <source>
        <strain evidence="5">DAOM:BR144</strain>
    </source>
</reference>
<keyword evidence="3" id="KW-1133">Transmembrane helix</keyword>
<keyword evidence="5" id="KW-1185">Reference proteome</keyword>
<feature type="compositionally biased region" description="Polar residues" evidence="2">
    <location>
        <begin position="324"/>
        <end position="335"/>
    </location>
</feature>
<feature type="repeat" description="TPR" evidence="1">
    <location>
        <begin position="576"/>
        <end position="609"/>
    </location>
</feature>
<name>K3X8B7_GLOUD</name>
<dbReference type="GO" id="GO:0034464">
    <property type="term" value="C:BBSome"/>
    <property type="evidence" value="ECO:0007669"/>
    <property type="project" value="InterPro"/>
</dbReference>
<dbReference type="InterPro" id="IPR011990">
    <property type="entry name" value="TPR-like_helical_dom_sf"/>
</dbReference>
<dbReference type="EMBL" id="GL376593">
    <property type="status" value="NOT_ANNOTATED_CDS"/>
    <property type="molecule type" value="Genomic_DNA"/>
</dbReference>
<reference evidence="5" key="2">
    <citation type="submission" date="2010-04" db="EMBL/GenBank/DDBJ databases">
        <authorList>
            <person name="Buell R."/>
            <person name="Hamilton J."/>
            <person name="Hostetler J."/>
        </authorList>
    </citation>
    <scope>NUCLEOTIDE SEQUENCE [LARGE SCALE GENOMIC DNA]</scope>
    <source>
        <strain evidence="5">DAOM:BR144</strain>
    </source>
</reference>
<feature type="region of interest" description="Disordered" evidence="2">
    <location>
        <begin position="262"/>
        <end position="338"/>
    </location>
</feature>
<dbReference type="SUPFAM" id="SSF48452">
    <property type="entry name" value="TPR-like"/>
    <property type="match status" value="2"/>
</dbReference>
<protein>
    <submittedName>
        <fullName evidence="4">Uncharacterized protein</fullName>
    </submittedName>
</protein>
<dbReference type="Gene3D" id="1.25.40.10">
    <property type="entry name" value="Tetratricopeptide repeat domain"/>
    <property type="match status" value="1"/>
</dbReference>
<dbReference type="GO" id="GO:1905515">
    <property type="term" value="P:non-motile cilium assembly"/>
    <property type="evidence" value="ECO:0007669"/>
    <property type="project" value="InterPro"/>
</dbReference>
<dbReference type="EnsemblProtists" id="PYU1_T013466">
    <property type="protein sequence ID" value="PYU1_T013466"/>
    <property type="gene ID" value="PYU1_G013437"/>
</dbReference>
<evidence type="ECO:0000256" key="1">
    <source>
        <dbReference type="PROSITE-ProRule" id="PRU00339"/>
    </source>
</evidence>
<dbReference type="CDD" id="cd21341">
    <property type="entry name" value="TTC8_N"/>
    <property type="match status" value="1"/>
</dbReference>
<dbReference type="VEuPathDB" id="FungiDB:PYU1_G013437"/>
<sequence length="694" mass="76641">MPPRTSALRMASHSSTPSSPDSSAIGTWAMNGPLPSTTIARLSSACCGSLAPNAIVNMDDDDDAGDDARSPSGIDVRLGDTAGCRGSRCWFGCTPSNVNPWRKRSRPARASSLALRMWLICLALLLLVGTLPPLLLLLPAVLLPRIESCGKKVPTNWSRWGRGTDAGDGTSEPLLLLLQLLMAPHGGNSIDEVDPFFMALLRARQRRFAECVDICTEILCVNPYDQAAWVTKTKALTAQSYLDDSELEEDGAADLLMDDNVMASMPRPGTSLNRPNTKAGTNGDPSLRPMTSTGRPLSGFARPGTSSRPGTGSMSIDRALQGSRPGTSRPPTTLGRQVRLGTASMQSGADSGMFIDVNRLDFKRYAARPAIAKVLVDYLLYHEHNPRKALELAAEATVAVDYKDWWWKTRLGKCYYQLGLFRDAEKQFESSLRNQEMVITVLELCKVYLRLDQPNTALDRYDRARDKFPGDIHLLLGSARVHDMLNNVDRAVEIYKDVLQLDSSNIEAIACLASNFFYTDHPEVALRYYRRLLQMDVNNAELWCNIGLCCFYASQYDMTLSCLERALAMASDDTMADIWYNIGQVAIGIGDLGLAYQAFKIAVSVDSNHAESYNNLGVLELRKGNLDQARANFQLAESLADFMFEPSYNRALLAYKVGDFRDSYTKVNTALATYPAHSDSLELKKQLQHFLTMM</sequence>
<feature type="region of interest" description="Disordered" evidence="2">
    <location>
        <begin position="1"/>
        <end position="27"/>
    </location>
</feature>
<dbReference type="STRING" id="431595.K3X8B7"/>
<evidence type="ECO:0000256" key="3">
    <source>
        <dbReference type="SAM" id="Phobius"/>
    </source>
</evidence>